<dbReference type="GO" id="GO:0006935">
    <property type="term" value="P:chemotaxis"/>
    <property type="evidence" value="ECO:0007669"/>
    <property type="project" value="InterPro"/>
</dbReference>
<comment type="caution">
    <text evidence="7">The sequence shown here is derived from an EMBL/GenBank/DDBJ whole genome shotgun (WGS) entry which is preliminary data.</text>
</comment>
<dbReference type="CDD" id="cd06225">
    <property type="entry name" value="HAMP"/>
    <property type="match status" value="1"/>
</dbReference>
<keyword evidence="4" id="KW-1133">Transmembrane helix</keyword>
<comment type="similarity">
    <text evidence="2">Belongs to the methyl-accepting chemotaxis (MCP) protein family.</text>
</comment>
<dbReference type="EMBL" id="JAEMHM010000004">
    <property type="protein sequence ID" value="MBJ6724101.1"/>
    <property type="molecule type" value="Genomic_DNA"/>
</dbReference>
<evidence type="ECO:0000313" key="7">
    <source>
        <dbReference type="EMBL" id="MBJ6724101.1"/>
    </source>
</evidence>
<sequence length="594" mass="66542">MGGIKSLYSFLERNFFNSLTKKMAGNIVFLLAIQVLTVTVFYIQNHRQYQTLRDLHLKESQLEKVMSAAQTGEYLCIALCLVSFAASVGCIVFLRYMLVRPLKRISATFEAKDLSVDVPLVTYDEIRELSENYNKFLGVVKEILADTKVMALGIAVESTKVVKQVDGSLDNSKRQGELSDIILTSSQEAGQAIVEITQSTHDISTSISDNHQNAEKSRSDLLDVTGKIGLISTRLGDFNQTVHTLNTNSEKIKDMVSLIEDISDQTNLLALNAAIEAARAGEHGRGFAVVADEVRALAERVNKATKEISWNIDEMLKNVRNTEKETMQISTYTTETRSVIEDASRHFEALVNDSESNSSQLARIATASREITVTNEEINRQIADIHSLSKGTLNYLEDSNRYSKDLRSITEKMLEMVSRIKTGRGRVEEIVELARNQRDKIQERMAAIAQRGVNVFDRNYVSIPNTNPPKFRVAYNSAFDAELQPIFDESLEKIPGAIYVVGVDVNGYIGTHHAKNQKPLTGNYEIDTVQSREKRMYTANDTEIKRARNTAPMLLQTHMRDTGEILNDLALPIFVNGTHWGNLIVGLKPEQLQQ</sequence>
<dbReference type="SUPFAM" id="SSF58104">
    <property type="entry name" value="Methyl-accepting chemotaxis protein (MCP) signaling domain"/>
    <property type="match status" value="1"/>
</dbReference>
<dbReference type="RefSeq" id="WP_199382949.1">
    <property type="nucleotide sequence ID" value="NZ_JAEMHM010000004.1"/>
</dbReference>
<organism evidence="7 8">
    <name type="scientific">Geomesophilobacter sediminis</name>
    <dbReference type="NCBI Taxonomy" id="2798584"/>
    <lineage>
        <taxon>Bacteria</taxon>
        <taxon>Pseudomonadati</taxon>
        <taxon>Thermodesulfobacteriota</taxon>
        <taxon>Desulfuromonadia</taxon>
        <taxon>Geobacterales</taxon>
        <taxon>Geobacteraceae</taxon>
        <taxon>Geomesophilobacter</taxon>
    </lineage>
</organism>
<protein>
    <submittedName>
        <fullName evidence="7">Methyl-accepting chemotaxis protein</fullName>
    </submittedName>
</protein>
<dbReference type="GO" id="GO:0016020">
    <property type="term" value="C:membrane"/>
    <property type="evidence" value="ECO:0007669"/>
    <property type="project" value="InterPro"/>
</dbReference>
<evidence type="ECO:0000256" key="2">
    <source>
        <dbReference type="ARBA" id="ARBA00029447"/>
    </source>
</evidence>
<evidence type="ECO:0000259" key="6">
    <source>
        <dbReference type="PROSITE" id="PS50885"/>
    </source>
</evidence>
<feature type="transmembrane region" description="Helical" evidence="4">
    <location>
        <begin position="74"/>
        <end position="98"/>
    </location>
</feature>
<dbReference type="GO" id="GO:0004888">
    <property type="term" value="F:transmembrane signaling receptor activity"/>
    <property type="evidence" value="ECO:0007669"/>
    <property type="project" value="InterPro"/>
</dbReference>
<keyword evidence="4" id="KW-0812">Transmembrane</keyword>
<dbReference type="Pfam" id="PF00015">
    <property type="entry name" value="MCPsignal"/>
    <property type="match status" value="1"/>
</dbReference>
<keyword evidence="1 3" id="KW-0807">Transducer</keyword>
<keyword evidence="8" id="KW-1185">Reference proteome</keyword>
<dbReference type="AlphaFoldDB" id="A0A8J7JAU4"/>
<feature type="domain" description="HAMP" evidence="6">
    <location>
        <begin position="96"/>
        <end position="145"/>
    </location>
</feature>
<gene>
    <name evidence="7" type="ORF">JFN93_05220</name>
</gene>
<keyword evidence="4" id="KW-0472">Membrane</keyword>
<accession>A0A8J7JAU4</accession>
<reference evidence="7" key="1">
    <citation type="submission" date="2020-12" db="EMBL/GenBank/DDBJ databases">
        <title>Geomonas sp. Red875, isolated from river sediment.</title>
        <authorList>
            <person name="Xu Z."/>
            <person name="Zhang Z."/>
            <person name="Masuda Y."/>
            <person name="Itoh H."/>
            <person name="Senoo K."/>
        </authorList>
    </citation>
    <scope>NUCLEOTIDE SEQUENCE</scope>
    <source>
        <strain evidence="7">Red875</strain>
    </source>
</reference>
<dbReference type="GO" id="GO:0007165">
    <property type="term" value="P:signal transduction"/>
    <property type="evidence" value="ECO:0007669"/>
    <property type="project" value="UniProtKB-KW"/>
</dbReference>
<dbReference type="Gene3D" id="1.10.287.950">
    <property type="entry name" value="Methyl-accepting chemotaxis protein"/>
    <property type="match status" value="1"/>
</dbReference>
<evidence type="ECO:0000313" key="8">
    <source>
        <dbReference type="Proteomes" id="UP000636888"/>
    </source>
</evidence>
<dbReference type="SMART" id="SM00283">
    <property type="entry name" value="MA"/>
    <property type="match status" value="1"/>
</dbReference>
<evidence type="ECO:0000256" key="3">
    <source>
        <dbReference type="PROSITE-ProRule" id="PRU00284"/>
    </source>
</evidence>
<dbReference type="Proteomes" id="UP000636888">
    <property type="component" value="Unassembled WGS sequence"/>
</dbReference>
<evidence type="ECO:0000256" key="1">
    <source>
        <dbReference type="ARBA" id="ARBA00023224"/>
    </source>
</evidence>
<proteinExistence type="inferred from homology"/>
<dbReference type="CDD" id="cd11386">
    <property type="entry name" value="MCP_signal"/>
    <property type="match status" value="1"/>
</dbReference>
<dbReference type="Gene3D" id="6.10.340.10">
    <property type="match status" value="1"/>
</dbReference>
<name>A0A8J7JAU4_9BACT</name>
<dbReference type="InterPro" id="IPR004089">
    <property type="entry name" value="MCPsignal_dom"/>
</dbReference>
<dbReference type="InterPro" id="IPR003660">
    <property type="entry name" value="HAMP_dom"/>
</dbReference>
<dbReference type="InterPro" id="IPR004090">
    <property type="entry name" value="Chemotax_Me-accpt_rcpt"/>
</dbReference>
<dbReference type="PROSITE" id="PS50111">
    <property type="entry name" value="CHEMOTAXIS_TRANSDUC_2"/>
    <property type="match status" value="1"/>
</dbReference>
<evidence type="ECO:0000256" key="4">
    <source>
        <dbReference type="SAM" id="Phobius"/>
    </source>
</evidence>
<evidence type="ECO:0000259" key="5">
    <source>
        <dbReference type="PROSITE" id="PS50111"/>
    </source>
</evidence>
<feature type="transmembrane region" description="Helical" evidence="4">
    <location>
        <begin position="23"/>
        <end position="43"/>
    </location>
</feature>
<dbReference type="PANTHER" id="PTHR32089">
    <property type="entry name" value="METHYL-ACCEPTING CHEMOTAXIS PROTEIN MCPB"/>
    <property type="match status" value="1"/>
</dbReference>
<dbReference type="PANTHER" id="PTHR32089:SF112">
    <property type="entry name" value="LYSOZYME-LIKE PROTEIN-RELATED"/>
    <property type="match status" value="1"/>
</dbReference>
<dbReference type="PRINTS" id="PR00260">
    <property type="entry name" value="CHEMTRNSDUCR"/>
</dbReference>
<dbReference type="PROSITE" id="PS50885">
    <property type="entry name" value="HAMP"/>
    <property type="match status" value="1"/>
</dbReference>
<feature type="domain" description="Methyl-accepting transducer" evidence="5">
    <location>
        <begin position="150"/>
        <end position="386"/>
    </location>
</feature>